<name>A0AAD9ARH8_9PEZI</name>
<dbReference type="EMBL" id="JAQOWY010000075">
    <property type="protein sequence ID" value="KAK1852402.1"/>
    <property type="molecule type" value="Genomic_DNA"/>
</dbReference>
<proteinExistence type="predicted"/>
<dbReference type="InterPro" id="IPR003615">
    <property type="entry name" value="HNH_nuc"/>
</dbReference>
<protein>
    <recommendedName>
        <fullName evidence="1">HNH nuclease domain-containing protein</fullName>
    </recommendedName>
</protein>
<dbReference type="Pfam" id="PF13391">
    <property type="entry name" value="HNH_2"/>
    <property type="match status" value="1"/>
</dbReference>
<dbReference type="Proteomes" id="UP001243330">
    <property type="component" value="Unassembled WGS sequence"/>
</dbReference>
<keyword evidence="3" id="KW-1185">Reference proteome</keyword>
<evidence type="ECO:0000313" key="3">
    <source>
        <dbReference type="Proteomes" id="UP001243330"/>
    </source>
</evidence>
<dbReference type="AlphaFoldDB" id="A0AAD9ARH8"/>
<feature type="domain" description="HNH nuclease" evidence="1">
    <location>
        <begin position="26"/>
        <end position="100"/>
    </location>
</feature>
<gene>
    <name evidence="2" type="ORF">CCHR01_04948</name>
</gene>
<sequence>MAAIGIAPQRIDDLDEEVRQRDGGVCCITGKIKAECCYIFPFWTSTRNRIWPMMHLICTFIGPGYKVLASRMQKLVDTPQNMLHLSSQLHKYWVEGVFGLEPLNYVSRPKSIPRSDVGKGKKMDGVVDDEEPQEIEHGIKIRFHWLPATSLEHMKVDNPHPCTTDPRSLFVPIPFVRDFSPFGRWPRAVIKSIARLEKFHGPNK</sequence>
<evidence type="ECO:0000259" key="1">
    <source>
        <dbReference type="Pfam" id="PF13391"/>
    </source>
</evidence>
<accession>A0AAD9ARH8</accession>
<evidence type="ECO:0000313" key="2">
    <source>
        <dbReference type="EMBL" id="KAK1852402.1"/>
    </source>
</evidence>
<reference evidence="2" key="1">
    <citation type="submission" date="2023-01" db="EMBL/GenBank/DDBJ databases">
        <title>Colletotrichum chrysophilum M932 genome sequence.</title>
        <authorList>
            <person name="Baroncelli R."/>
        </authorList>
    </citation>
    <scope>NUCLEOTIDE SEQUENCE</scope>
    <source>
        <strain evidence="2">M932</strain>
    </source>
</reference>
<organism evidence="2 3">
    <name type="scientific">Colletotrichum chrysophilum</name>
    <dbReference type="NCBI Taxonomy" id="1836956"/>
    <lineage>
        <taxon>Eukaryota</taxon>
        <taxon>Fungi</taxon>
        <taxon>Dikarya</taxon>
        <taxon>Ascomycota</taxon>
        <taxon>Pezizomycotina</taxon>
        <taxon>Sordariomycetes</taxon>
        <taxon>Hypocreomycetidae</taxon>
        <taxon>Glomerellales</taxon>
        <taxon>Glomerellaceae</taxon>
        <taxon>Colletotrichum</taxon>
        <taxon>Colletotrichum gloeosporioides species complex</taxon>
    </lineage>
</organism>
<comment type="caution">
    <text evidence="2">The sequence shown here is derived from an EMBL/GenBank/DDBJ whole genome shotgun (WGS) entry which is preliminary data.</text>
</comment>